<feature type="region of interest" description="Disordered" evidence="1">
    <location>
        <begin position="282"/>
        <end position="332"/>
    </location>
</feature>
<keyword evidence="3" id="KW-1185">Reference proteome</keyword>
<comment type="caution">
    <text evidence="2">The sequence shown here is derived from an EMBL/GenBank/DDBJ whole genome shotgun (WGS) entry which is preliminary data.</text>
</comment>
<evidence type="ECO:0000313" key="3">
    <source>
        <dbReference type="Proteomes" id="UP001219568"/>
    </source>
</evidence>
<dbReference type="AlphaFoldDB" id="A0AAD6N5M9"/>
<protein>
    <submittedName>
        <fullName evidence="2">Uncharacterized protein</fullName>
    </submittedName>
</protein>
<proteinExistence type="predicted"/>
<gene>
    <name evidence="2" type="ORF">N7460_009980</name>
</gene>
<accession>A0AAD6N5M9</accession>
<reference evidence="2" key="2">
    <citation type="submission" date="2023-01" db="EMBL/GenBank/DDBJ databases">
        <authorList>
            <person name="Petersen C."/>
        </authorList>
    </citation>
    <scope>NUCLEOTIDE SEQUENCE</scope>
    <source>
        <strain evidence="2">IBT 15450</strain>
    </source>
</reference>
<reference evidence="2" key="1">
    <citation type="journal article" date="2023" name="IMA Fungus">
        <title>Comparative genomic study of the Penicillium genus elucidates a diverse pangenome and 15 lateral gene transfer events.</title>
        <authorList>
            <person name="Petersen C."/>
            <person name="Sorensen T."/>
            <person name="Nielsen M.R."/>
            <person name="Sondergaard T.E."/>
            <person name="Sorensen J.L."/>
            <person name="Fitzpatrick D.A."/>
            <person name="Frisvad J.C."/>
            <person name="Nielsen K.L."/>
        </authorList>
    </citation>
    <scope>NUCLEOTIDE SEQUENCE</scope>
    <source>
        <strain evidence="2">IBT 15450</strain>
    </source>
</reference>
<dbReference type="Proteomes" id="UP001219568">
    <property type="component" value="Unassembled WGS sequence"/>
</dbReference>
<sequence>MGVAATKVVCSDLSQACINAERNGISRLDPDLICQSDAFVKAAKALLKQLPVQLKARPSRTLLASERLDTIRLPEELEAEFRIWREDPQMFHLSLAERISSPPTVTRLQIPPIAEVYIRCSEADCTATLESVRLRFYCVIFYDLKEEITPNQPLTSEILNLITAAIGKTGAVDGFNETKTRKKIKEWIKAGAKFSSLAKDLNGRGALFFTTLSKSHVLNHLPESRDHPDRKELISSLLKRGIAREATKLNANTVADKIIAHHLGPLRATLVEGIRKGLSEVYPAPRRKKTPSPYTQPDADSPSSGLGNENSSGIDNEELSYEEGSVTDLGIY</sequence>
<evidence type="ECO:0000256" key="1">
    <source>
        <dbReference type="SAM" id="MobiDB-lite"/>
    </source>
</evidence>
<evidence type="ECO:0000313" key="2">
    <source>
        <dbReference type="EMBL" id="KAJ6034163.1"/>
    </source>
</evidence>
<name>A0AAD6N5M9_PENCN</name>
<organism evidence="2 3">
    <name type="scientific">Penicillium canescens</name>
    <dbReference type="NCBI Taxonomy" id="5083"/>
    <lineage>
        <taxon>Eukaryota</taxon>
        <taxon>Fungi</taxon>
        <taxon>Dikarya</taxon>
        <taxon>Ascomycota</taxon>
        <taxon>Pezizomycotina</taxon>
        <taxon>Eurotiomycetes</taxon>
        <taxon>Eurotiomycetidae</taxon>
        <taxon>Eurotiales</taxon>
        <taxon>Aspergillaceae</taxon>
        <taxon>Penicillium</taxon>
    </lineage>
</organism>
<feature type="compositionally biased region" description="Polar residues" evidence="1">
    <location>
        <begin position="301"/>
        <end position="314"/>
    </location>
</feature>
<dbReference type="EMBL" id="JAQJZL010000012">
    <property type="protein sequence ID" value="KAJ6034163.1"/>
    <property type="molecule type" value="Genomic_DNA"/>
</dbReference>